<dbReference type="GO" id="GO:0005886">
    <property type="term" value="C:plasma membrane"/>
    <property type="evidence" value="ECO:0007669"/>
    <property type="project" value="UniProtKB-SubCell"/>
</dbReference>
<feature type="chain" id="PRO_5018718234" description="Ig-like domain-containing protein" evidence="8">
    <location>
        <begin position="26"/>
        <end position="333"/>
    </location>
</feature>
<reference evidence="10" key="1">
    <citation type="submission" date="2025-08" db="UniProtKB">
        <authorList>
            <consortium name="Ensembl"/>
        </authorList>
    </citation>
    <scope>IDENTIFICATION</scope>
</reference>
<protein>
    <recommendedName>
        <fullName evidence="9">Ig-like domain-containing protein</fullName>
    </recommendedName>
</protein>
<evidence type="ECO:0000256" key="1">
    <source>
        <dbReference type="ARBA" id="ARBA00004236"/>
    </source>
</evidence>
<dbReference type="PANTHER" id="PTHR19433:SF111">
    <property type="entry name" value="T CELL RECEPTOR ALPHA VARIABLE 4"/>
    <property type="match status" value="1"/>
</dbReference>
<dbReference type="InterPro" id="IPR013783">
    <property type="entry name" value="Ig-like_fold"/>
</dbReference>
<dbReference type="Ensembl" id="ENSCVAT00000025218.1">
    <property type="protein sequence ID" value="ENSCVAP00000016749.1"/>
    <property type="gene ID" value="ENSCVAG00000019750.1"/>
</dbReference>
<dbReference type="Proteomes" id="UP000265020">
    <property type="component" value="Unassembled WGS sequence"/>
</dbReference>
<dbReference type="PANTHER" id="PTHR19433">
    <property type="entry name" value="T-CELL RECEPTOR ALPHA CHAIN V REGION-RELATED"/>
    <property type="match status" value="1"/>
</dbReference>
<dbReference type="InterPro" id="IPR007110">
    <property type="entry name" value="Ig-like_dom"/>
</dbReference>
<dbReference type="GeneTree" id="ENSGT01030000234530"/>
<evidence type="ECO:0000256" key="2">
    <source>
        <dbReference type="ARBA" id="ARBA00022475"/>
    </source>
</evidence>
<dbReference type="Gene3D" id="2.60.40.10">
    <property type="entry name" value="Immunoglobulins"/>
    <property type="match status" value="2"/>
</dbReference>
<feature type="domain" description="Ig-like" evidence="9">
    <location>
        <begin position="37"/>
        <end position="111"/>
    </location>
</feature>
<dbReference type="GO" id="GO:0002376">
    <property type="term" value="P:immune system process"/>
    <property type="evidence" value="ECO:0007669"/>
    <property type="project" value="UniProtKB-KW"/>
</dbReference>
<evidence type="ECO:0000256" key="4">
    <source>
        <dbReference type="ARBA" id="ARBA00022859"/>
    </source>
</evidence>
<evidence type="ECO:0000313" key="10">
    <source>
        <dbReference type="Ensembl" id="ENSCVAP00000016749.1"/>
    </source>
</evidence>
<keyword evidence="4" id="KW-0391">Immunity</keyword>
<organism evidence="10 11">
    <name type="scientific">Cyprinodon variegatus</name>
    <name type="common">Sheepshead minnow</name>
    <dbReference type="NCBI Taxonomy" id="28743"/>
    <lineage>
        <taxon>Eukaryota</taxon>
        <taxon>Metazoa</taxon>
        <taxon>Chordata</taxon>
        <taxon>Craniata</taxon>
        <taxon>Vertebrata</taxon>
        <taxon>Euteleostomi</taxon>
        <taxon>Actinopterygii</taxon>
        <taxon>Neopterygii</taxon>
        <taxon>Teleostei</taxon>
        <taxon>Neoteleostei</taxon>
        <taxon>Acanthomorphata</taxon>
        <taxon>Ovalentaria</taxon>
        <taxon>Atherinomorphae</taxon>
        <taxon>Cyprinodontiformes</taxon>
        <taxon>Cyprinodontidae</taxon>
        <taxon>Cyprinodon</taxon>
    </lineage>
</organism>
<dbReference type="InterPro" id="IPR036179">
    <property type="entry name" value="Ig-like_dom_sf"/>
</dbReference>
<dbReference type="InterPro" id="IPR013106">
    <property type="entry name" value="Ig_V-set"/>
</dbReference>
<dbReference type="InterPro" id="IPR003599">
    <property type="entry name" value="Ig_sub"/>
</dbReference>
<evidence type="ECO:0000256" key="6">
    <source>
        <dbReference type="ARBA" id="ARBA00023157"/>
    </source>
</evidence>
<evidence type="ECO:0000256" key="8">
    <source>
        <dbReference type="SAM" id="SignalP"/>
    </source>
</evidence>
<keyword evidence="11" id="KW-1185">Reference proteome</keyword>
<evidence type="ECO:0000256" key="5">
    <source>
        <dbReference type="ARBA" id="ARBA00023136"/>
    </source>
</evidence>
<dbReference type="GO" id="GO:0009617">
    <property type="term" value="P:response to bacterium"/>
    <property type="evidence" value="ECO:0007669"/>
    <property type="project" value="TreeGrafter"/>
</dbReference>
<dbReference type="AlphaFoldDB" id="A0A3Q2DDU7"/>
<dbReference type="STRING" id="28743.ENSCVAP00000016749"/>
<reference evidence="10" key="2">
    <citation type="submission" date="2025-09" db="UniProtKB">
        <authorList>
            <consortium name="Ensembl"/>
        </authorList>
    </citation>
    <scope>IDENTIFICATION</scope>
</reference>
<name>A0A3Q2DDU7_CYPVA</name>
<keyword evidence="2" id="KW-1003">Cell membrane</keyword>
<dbReference type="SMART" id="SM00406">
    <property type="entry name" value="IGv"/>
    <property type="match status" value="1"/>
</dbReference>
<keyword evidence="6" id="KW-1015">Disulfide bond</keyword>
<sequence>VILCFINFLHVKNFFAFLFLDLTSGYNFVVKTANARENVTMKCPRSPSTQSKSLFWVKFSSVKWPEFLGQTITLDYDKVTKTRHLTSKQEEGTFILHIKETQQNDTGLYYCIKVEADLKLIFVNGIFLKINEVSTVTQEQLPDSLRPGESVTLQCSVFFHCKRKNCPTYHRVHWFKAGSDESHPSLIYVDGKSGKDCDGSPEAHTCVYRFSKMVSHSDAGTYYCAVATYEEIKHIFFLYPVLSDYSLVTFLLYLGKFLYGKRRFDFDRSLTDHAVIHFKACSLSYCICPVSQNNSAEGIHSLYSPSQPDDFICVSGGGSGAATTLFIVGMVCC</sequence>
<dbReference type="SMART" id="SM00409">
    <property type="entry name" value="IG"/>
    <property type="match status" value="2"/>
</dbReference>
<keyword evidence="7" id="KW-0325">Glycoprotein</keyword>
<evidence type="ECO:0000256" key="3">
    <source>
        <dbReference type="ARBA" id="ARBA00022729"/>
    </source>
</evidence>
<feature type="domain" description="Ig-like" evidence="9">
    <location>
        <begin position="134"/>
        <end position="226"/>
    </location>
</feature>
<evidence type="ECO:0000256" key="7">
    <source>
        <dbReference type="ARBA" id="ARBA00023180"/>
    </source>
</evidence>
<keyword evidence="5" id="KW-0472">Membrane</keyword>
<dbReference type="InterPro" id="IPR052051">
    <property type="entry name" value="TCR_complex_component"/>
</dbReference>
<comment type="subcellular location">
    <subcellularLocation>
        <location evidence="1">Cell membrane</location>
    </subcellularLocation>
</comment>
<proteinExistence type="predicted"/>
<keyword evidence="3 8" id="KW-0732">Signal</keyword>
<dbReference type="SUPFAM" id="SSF48726">
    <property type="entry name" value="Immunoglobulin"/>
    <property type="match status" value="2"/>
</dbReference>
<evidence type="ECO:0000259" key="9">
    <source>
        <dbReference type="PROSITE" id="PS50835"/>
    </source>
</evidence>
<dbReference type="PROSITE" id="PS50835">
    <property type="entry name" value="IG_LIKE"/>
    <property type="match status" value="2"/>
</dbReference>
<accession>A0A3Q2DDU7</accession>
<dbReference type="Pfam" id="PF07686">
    <property type="entry name" value="V-set"/>
    <property type="match status" value="1"/>
</dbReference>
<evidence type="ECO:0000313" key="11">
    <source>
        <dbReference type="Proteomes" id="UP000265020"/>
    </source>
</evidence>
<feature type="signal peptide" evidence="8">
    <location>
        <begin position="1"/>
        <end position="25"/>
    </location>
</feature>